<keyword evidence="7" id="KW-0325">Glycoprotein</keyword>
<evidence type="ECO:0000256" key="10">
    <source>
        <dbReference type="SAM" id="SignalP"/>
    </source>
</evidence>
<accession>X5CY83</accession>
<keyword evidence="4 10" id="KW-0732">Signal</keyword>
<feature type="signal peptide" evidence="10">
    <location>
        <begin position="1"/>
        <end position="34"/>
    </location>
</feature>
<evidence type="ECO:0000256" key="2">
    <source>
        <dbReference type="ARBA" id="ARBA00007098"/>
    </source>
</evidence>
<keyword evidence="3 9" id="KW-0812">Transmembrane</keyword>
<evidence type="ECO:0000256" key="5">
    <source>
        <dbReference type="ARBA" id="ARBA00022989"/>
    </source>
</evidence>
<name>X5CY83_9APIC</name>
<dbReference type="Pfam" id="PF02430">
    <property type="entry name" value="AMA-1"/>
    <property type="match status" value="1"/>
</dbReference>
<dbReference type="PRINTS" id="PR01361">
    <property type="entry name" value="MEROZOITESA"/>
</dbReference>
<feature type="chain" id="PRO_5004953572" evidence="10">
    <location>
        <begin position="35"/>
        <end position="600"/>
    </location>
</feature>
<evidence type="ECO:0000313" key="11">
    <source>
        <dbReference type="EMBL" id="AHW45797.1"/>
    </source>
</evidence>
<dbReference type="SMART" id="SM00815">
    <property type="entry name" value="AMA-1"/>
    <property type="match status" value="1"/>
</dbReference>
<evidence type="ECO:0000256" key="9">
    <source>
        <dbReference type="SAM" id="Phobius"/>
    </source>
</evidence>
<feature type="compositionally biased region" description="Basic and acidic residues" evidence="8">
    <location>
        <begin position="62"/>
        <end position="78"/>
    </location>
</feature>
<comment type="subcellular location">
    <subcellularLocation>
        <location evidence="1">Membrane</location>
        <topology evidence="1">Single-pass type I membrane protein</topology>
    </subcellularLocation>
</comment>
<evidence type="ECO:0000256" key="4">
    <source>
        <dbReference type="ARBA" id="ARBA00022729"/>
    </source>
</evidence>
<sequence length="600" mass="66834">MISTICRNSGYINRLCLAIVPVLLSSLISQGAYAAHATLYAYHQEPNNRRLSRRSSRGQLQTDRRNSDQISDTSDRYSSRGSSSKSTLQSPWLKYMNKFDIPRNHGSGIFVDLGGYESVERKNYRMPVGKCPVVGKVIDLGNGADFLDSISSEDPKYRGLAFPETAVDSEISSSQRTRGRSSPNAAKLSPVSAYDLRRWGYTGNDVSNCSEYASNLIPATDRATKYRYPFVYDSKDELCYILYSAIQYNQGPRYCDNDASQDDGTSSMLCMRPYKSPEDSHLYYGSSKVDPDWEENCPMNPVRDAKFGKWSGGSCVALGPVFQEYVNSAEDCAALLFDNSASDLEIDVKKENYSEIDELISGLKTLNLGKIASSIFSPLATPIGTSKLSRGVGMNWANYDTDTGLCAIINETPNCLVLHAGSLALTAIGSPLEQDAVNYPCHIDTNGYVEPRTRSTNKYVDTPFEVTTALSMKTLKCSAYVHTNYSSSCGTYYVCSDVKPSWIKRFLYMLGLYNTKRIVLALLGLTVSVGLMIWMWRRFIRTKKEVPAPSFDKYMSKYEYDEGGEVNTETEQRLTSDAYIWGEAASRPSDVTPVHLSKMN</sequence>
<evidence type="ECO:0000256" key="1">
    <source>
        <dbReference type="ARBA" id="ARBA00004479"/>
    </source>
</evidence>
<keyword evidence="5 9" id="KW-1133">Transmembrane helix</keyword>
<feature type="region of interest" description="Disordered" evidence="8">
    <location>
        <begin position="47"/>
        <end position="87"/>
    </location>
</feature>
<feature type="transmembrane region" description="Helical" evidence="9">
    <location>
        <begin position="518"/>
        <end position="536"/>
    </location>
</feature>
<evidence type="ECO:0000256" key="7">
    <source>
        <dbReference type="ARBA" id="ARBA00023180"/>
    </source>
</evidence>
<dbReference type="InterPro" id="IPR003298">
    <property type="entry name" value="Apmem_Ag1"/>
</dbReference>
<feature type="region of interest" description="Disordered" evidence="8">
    <location>
        <begin position="168"/>
        <end position="187"/>
    </location>
</feature>
<feature type="compositionally biased region" description="Polar residues" evidence="8">
    <location>
        <begin position="170"/>
        <end position="184"/>
    </location>
</feature>
<evidence type="ECO:0000256" key="6">
    <source>
        <dbReference type="ARBA" id="ARBA00023136"/>
    </source>
</evidence>
<dbReference type="SMR" id="X5CY83"/>
<dbReference type="Gene3D" id="3.50.4.10">
    <property type="entry name" value="Hepatocyte Growth Factor"/>
    <property type="match status" value="2"/>
</dbReference>
<proteinExistence type="inferred from homology"/>
<dbReference type="AlphaFoldDB" id="X5CY83"/>
<dbReference type="EMBL" id="KJ196379">
    <property type="protein sequence ID" value="AHW45797.1"/>
    <property type="molecule type" value="Genomic_DNA"/>
</dbReference>
<evidence type="ECO:0000256" key="8">
    <source>
        <dbReference type="SAM" id="MobiDB-lite"/>
    </source>
</evidence>
<comment type="similarity">
    <text evidence="2">Belongs to the apicomplexan parasites AMA1 family.</text>
</comment>
<organism evidence="11">
    <name type="scientific">Babesia orientalis</name>
    <dbReference type="NCBI Taxonomy" id="273649"/>
    <lineage>
        <taxon>Eukaryota</taxon>
        <taxon>Sar</taxon>
        <taxon>Alveolata</taxon>
        <taxon>Apicomplexa</taxon>
        <taxon>Aconoidasida</taxon>
        <taxon>Piroplasmida</taxon>
        <taxon>Babesiidae</taxon>
        <taxon>Babesia</taxon>
    </lineage>
</organism>
<reference evidence="11" key="1">
    <citation type="submission" date="2014-01" db="EMBL/GenBank/DDBJ databases">
        <title>Apical membrane antigen 1 of Babesia orientalis, a novel protein as prospective antigen for diagnosis.</title>
        <authorList>
            <person name="He L."/>
            <person name="Fan L.Z."/>
            <person name="Miao X.Y."/>
            <person name="Hu J.F."/>
            <person name="Huang Y."/>
            <person name="Zhou Y.Q."/>
            <person name="Hu M."/>
            <person name="Zhao J.L."/>
        </authorList>
    </citation>
    <scope>NUCLEOTIDE SEQUENCE</scope>
</reference>
<dbReference type="Gene3D" id="2.60.40.4360">
    <property type="match status" value="1"/>
</dbReference>
<protein>
    <submittedName>
        <fullName evidence="11">Apical membrane antigen 1</fullName>
    </submittedName>
</protein>
<keyword evidence="6 9" id="KW-0472">Membrane</keyword>
<dbReference type="GO" id="GO:0016020">
    <property type="term" value="C:membrane"/>
    <property type="evidence" value="ECO:0007669"/>
    <property type="project" value="UniProtKB-SubCell"/>
</dbReference>
<evidence type="ECO:0000256" key="3">
    <source>
        <dbReference type="ARBA" id="ARBA00022692"/>
    </source>
</evidence>